<dbReference type="GO" id="GO:0019903">
    <property type="term" value="F:protein phosphatase binding"/>
    <property type="evidence" value="ECO:0007669"/>
    <property type="project" value="TreeGrafter"/>
</dbReference>
<evidence type="ECO:0000256" key="19">
    <source>
        <dbReference type="RuleBase" id="RU004357"/>
    </source>
</evidence>
<dbReference type="Gene3D" id="4.10.900.10">
    <property type="entry name" value="TCF3-CBD (Catenin binding domain)"/>
    <property type="match status" value="1"/>
</dbReference>
<gene>
    <name evidence="23" type="primary">LOC113051571</name>
</gene>
<dbReference type="InterPro" id="IPR027397">
    <property type="entry name" value="Catenin-bd_sf"/>
</dbReference>
<evidence type="ECO:0000256" key="15">
    <source>
        <dbReference type="ARBA" id="ARBA00023180"/>
    </source>
</evidence>
<keyword evidence="22" id="KW-1185">Reference proteome</keyword>
<organism evidence="22 23">
    <name type="scientific">Carassius auratus</name>
    <name type="common">Goldfish</name>
    <dbReference type="NCBI Taxonomy" id="7957"/>
    <lineage>
        <taxon>Eukaryota</taxon>
        <taxon>Metazoa</taxon>
        <taxon>Chordata</taxon>
        <taxon>Craniata</taxon>
        <taxon>Vertebrata</taxon>
        <taxon>Euteleostomi</taxon>
        <taxon>Actinopterygii</taxon>
        <taxon>Neopterygii</taxon>
        <taxon>Teleostei</taxon>
        <taxon>Ostariophysi</taxon>
        <taxon>Cypriniformes</taxon>
        <taxon>Cyprinidae</taxon>
        <taxon>Cyprininae</taxon>
        <taxon>Carassius</taxon>
    </lineage>
</organism>
<evidence type="ECO:0000256" key="4">
    <source>
        <dbReference type="ARBA" id="ARBA00022475"/>
    </source>
</evidence>
<keyword evidence="4" id="KW-1003">Cell membrane</keyword>
<dbReference type="RefSeq" id="XP_026071240.1">
    <property type="nucleotide sequence ID" value="XM_026215455.1"/>
</dbReference>
<evidence type="ECO:0000256" key="12">
    <source>
        <dbReference type="ARBA" id="ARBA00022949"/>
    </source>
</evidence>
<dbReference type="InterPro" id="IPR002126">
    <property type="entry name" value="Cadherin-like_dom"/>
</dbReference>
<dbReference type="GO" id="GO:0002009">
    <property type="term" value="P:morphogenesis of an epithelium"/>
    <property type="evidence" value="ECO:0007669"/>
    <property type="project" value="UniProtKB-ARBA"/>
</dbReference>
<evidence type="ECO:0000256" key="9">
    <source>
        <dbReference type="ARBA" id="ARBA00022737"/>
    </source>
</evidence>
<proteinExistence type="predicted"/>
<dbReference type="AlphaFoldDB" id="A0A6P6KGI4"/>
<feature type="domain" description="Cadherin" evidence="21">
    <location>
        <begin position="541"/>
        <end position="651"/>
    </location>
</feature>
<dbReference type="PANTHER" id="PTHR24027:SF89">
    <property type="entry name" value="CADHERIN-5"/>
    <property type="match status" value="1"/>
</dbReference>
<dbReference type="GO" id="GO:0034332">
    <property type="term" value="P:adherens junction organization"/>
    <property type="evidence" value="ECO:0007669"/>
    <property type="project" value="TreeGrafter"/>
</dbReference>
<dbReference type="InterPro" id="IPR015919">
    <property type="entry name" value="Cadherin-like_sf"/>
</dbReference>
<feature type="domain" description="Cadherin" evidence="21">
    <location>
        <begin position="137"/>
        <end position="215"/>
    </location>
</feature>
<dbReference type="Proteomes" id="UP000515129">
    <property type="component" value="Chromosome 32"/>
</dbReference>
<feature type="domain" description="Cadherin" evidence="21">
    <location>
        <begin position="441"/>
        <end position="542"/>
    </location>
</feature>
<dbReference type="SUPFAM" id="SSF49313">
    <property type="entry name" value="Cadherin-like"/>
    <property type="match status" value="5"/>
</dbReference>
<evidence type="ECO:0000256" key="7">
    <source>
        <dbReference type="ARBA" id="ARBA00022723"/>
    </source>
</evidence>
<dbReference type="FunFam" id="2.60.40.60:FF:000123">
    <property type="entry name" value="Protocadherin beta 4"/>
    <property type="match status" value="1"/>
</dbReference>
<keyword evidence="11 18" id="KW-0130">Cell adhesion</keyword>
<dbReference type="FunFam" id="2.60.40.60:FF:000202">
    <property type="entry name" value="cadherin-8 isoform X4"/>
    <property type="match status" value="1"/>
</dbReference>
<reference evidence="23" key="1">
    <citation type="submission" date="2025-08" db="UniProtKB">
        <authorList>
            <consortium name="RefSeq"/>
        </authorList>
    </citation>
    <scope>IDENTIFICATION</scope>
    <source>
        <strain evidence="23">Wakin</strain>
        <tissue evidence="23">Muscle</tissue>
    </source>
</reference>
<dbReference type="PRINTS" id="PR00205">
    <property type="entry name" value="CADHERIN"/>
</dbReference>
<dbReference type="InterPro" id="IPR000233">
    <property type="entry name" value="Cadherin_Y-type_LIR"/>
</dbReference>
<dbReference type="FunFam" id="2.60.40.60:FF:000068">
    <property type="entry name" value="Desmoglein 1"/>
    <property type="match status" value="1"/>
</dbReference>
<evidence type="ECO:0000256" key="13">
    <source>
        <dbReference type="ARBA" id="ARBA00022989"/>
    </source>
</evidence>
<keyword evidence="14 20" id="KW-0472">Membrane</keyword>
<dbReference type="GO" id="GO:0005912">
    <property type="term" value="C:adherens junction"/>
    <property type="evidence" value="ECO:0007669"/>
    <property type="project" value="UniProtKB-SubCell"/>
</dbReference>
<keyword evidence="12" id="KW-0965">Cell junction</keyword>
<protein>
    <recommendedName>
        <fullName evidence="3">Cadherin-5</fullName>
    </recommendedName>
    <alternativeName>
        <fullName evidence="16">Vascular endothelial cadherin</fullName>
    </alternativeName>
</protein>
<dbReference type="Gene3D" id="2.60.40.60">
    <property type="entry name" value="Cadherins"/>
    <property type="match status" value="5"/>
</dbReference>
<dbReference type="GeneID" id="113051571"/>
<keyword evidence="7" id="KW-0479">Metal-binding</keyword>
<keyword evidence="8" id="KW-0732">Signal</keyword>
<feature type="domain" description="Cadherin" evidence="21">
    <location>
        <begin position="215"/>
        <end position="326"/>
    </location>
</feature>
<evidence type="ECO:0000256" key="5">
    <source>
        <dbReference type="ARBA" id="ARBA00022685"/>
    </source>
</evidence>
<evidence type="ECO:0000256" key="1">
    <source>
        <dbReference type="ARBA" id="ARBA00004251"/>
    </source>
</evidence>
<dbReference type="PROSITE" id="PS00232">
    <property type="entry name" value="CADHERIN_1"/>
    <property type="match status" value="2"/>
</dbReference>
<feature type="transmembrane region" description="Helical" evidence="20">
    <location>
        <begin position="658"/>
        <end position="680"/>
    </location>
</feature>
<dbReference type="PROSITE" id="PS50268">
    <property type="entry name" value="CADHERIN_2"/>
    <property type="match status" value="5"/>
</dbReference>
<dbReference type="GO" id="GO:0045296">
    <property type="term" value="F:cadherin binding"/>
    <property type="evidence" value="ECO:0007669"/>
    <property type="project" value="TreeGrafter"/>
</dbReference>
<sequence>MQLETDTADLKLRRIIHLLKGFSNQGRLLKGPWNPGTSMFIIFTRSSVFTSKSKLSLYFTMMKQSACRQLTEPGFWAGVLVVLCTLSMGADVHQDLKTQSMPSRVLKRHKRDWNWDKLYVSEELPPQNPPGKIGKLDNTFFNTSSRYILSGEGANKFFTVNENGDINVNAKLDREEKSIYKLSASIINKESGKPLDKDETFVIVVLDINDNSPVFPPDLSGSISESSETGSIVMTVNATDADDGSTLNGKIEYKLLNGTDLFYINKKRLDNVGEIRLLKSSLDREKQSQYIIAIQAKDLPGKEIGNSATTTVTININDANDNIATFKKGKYTFNVKEDSKQEYEIGVLDVDDKDEIQNKDPTFTIQHEFDEVFDIKLNNEKDGILTLKVPLDYETRNIYTFHVNVDEHTVSKSPDNQGPNLQKTAEVSINVTDVDEPPVFNQTKYNFSFYEGQFSSPIIGAVLAKDPDKTGNKIRYSIEDSNCPVAVDPVQGHLSVKRQLDREQQSLHTFKVTAHEDVPNGLMSYALVNLTVLDINDNAPEITNGTLHVCESDTAGTIIGTVGANDKDESSQRFTFTLAKKSTNFTLRRHPNNTASIELKHGGFSTESSMKYELEIEIKDGGNPEKQSINLVQIKVCTCHAGRRIEYCKAFAQTGVSASALLAILLCIVTILVIVILIVLRRRYQKEVLVIKSSGDIHEQLVSYDEEGGGEMDTNGYDVSILSSACQDSSFRPGLGPSLYAVVKKPPACKGDMGMMIEVKKDEADHDWIPYDTLHIYGYEGSESLAGSLSSLDSSSSGSNLDYDFLHEWGPRFRTLAQLYGVDDSDTDSFD</sequence>
<keyword evidence="13 20" id="KW-1133">Transmembrane helix</keyword>
<keyword evidence="5" id="KW-0165">Cleavage on pair of basic residues</keyword>
<evidence type="ECO:0000256" key="3">
    <source>
        <dbReference type="ARBA" id="ARBA00021701"/>
    </source>
</evidence>
<evidence type="ECO:0000313" key="22">
    <source>
        <dbReference type="Proteomes" id="UP000515129"/>
    </source>
</evidence>
<keyword evidence="10 17" id="KW-0106">Calcium</keyword>
<evidence type="ECO:0000256" key="18">
    <source>
        <dbReference type="RuleBase" id="RU003318"/>
    </source>
</evidence>
<dbReference type="InterPro" id="IPR039808">
    <property type="entry name" value="Cadherin"/>
</dbReference>
<dbReference type="GO" id="GO:0016339">
    <property type="term" value="P:calcium-dependent cell-cell adhesion via plasma membrane cell adhesion molecules"/>
    <property type="evidence" value="ECO:0007669"/>
    <property type="project" value="TreeGrafter"/>
</dbReference>
<evidence type="ECO:0000256" key="11">
    <source>
        <dbReference type="ARBA" id="ARBA00022889"/>
    </source>
</evidence>
<dbReference type="GO" id="GO:0007156">
    <property type="term" value="P:homophilic cell adhesion via plasma membrane adhesion molecules"/>
    <property type="evidence" value="ECO:0007669"/>
    <property type="project" value="InterPro"/>
</dbReference>
<evidence type="ECO:0000256" key="8">
    <source>
        <dbReference type="ARBA" id="ARBA00022729"/>
    </source>
</evidence>
<dbReference type="GO" id="GO:0044331">
    <property type="term" value="P:cell-cell adhesion mediated by cadherin"/>
    <property type="evidence" value="ECO:0007669"/>
    <property type="project" value="TreeGrafter"/>
</dbReference>
<dbReference type="Pfam" id="PF01049">
    <property type="entry name" value="CADH_Y-type_LIR"/>
    <property type="match status" value="1"/>
</dbReference>
<dbReference type="GO" id="GO:0005923">
    <property type="term" value="C:bicellular tight junction"/>
    <property type="evidence" value="ECO:0007669"/>
    <property type="project" value="TreeGrafter"/>
</dbReference>
<evidence type="ECO:0000256" key="2">
    <source>
        <dbReference type="ARBA" id="ARBA00004536"/>
    </source>
</evidence>
<dbReference type="CDD" id="cd11304">
    <property type="entry name" value="Cadherin_repeat"/>
    <property type="match status" value="5"/>
</dbReference>
<evidence type="ECO:0000256" key="20">
    <source>
        <dbReference type="SAM" id="Phobius"/>
    </source>
</evidence>
<dbReference type="KEGG" id="caua:113051571"/>
<dbReference type="GO" id="GO:0008013">
    <property type="term" value="F:beta-catenin binding"/>
    <property type="evidence" value="ECO:0007669"/>
    <property type="project" value="TreeGrafter"/>
</dbReference>
<keyword evidence="9" id="KW-0677">Repeat</keyword>
<dbReference type="GO" id="GO:0016342">
    <property type="term" value="C:catenin complex"/>
    <property type="evidence" value="ECO:0007669"/>
    <property type="project" value="TreeGrafter"/>
</dbReference>
<evidence type="ECO:0000256" key="14">
    <source>
        <dbReference type="ARBA" id="ARBA00023136"/>
    </source>
</evidence>
<dbReference type="SMART" id="SM00112">
    <property type="entry name" value="CA"/>
    <property type="match status" value="5"/>
</dbReference>
<dbReference type="GO" id="GO:0000902">
    <property type="term" value="P:cell morphogenesis"/>
    <property type="evidence" value="ECO:0007669"/>
    <property type="project" value="TreeGrafter"/>
</dbReference>
<feature type="domain" description="Cadherin" evidence="21">
    <location>
        <begin position="327"/>
        <end position="440"/>
    </location>
</feature>
<evidence type="ECO:0000313" key="23">
    <source>
        <dbReference type="RefSeq" id="XP_026071240.1"/>
    </source>
</evidence>
<evidence type="ECO:0000256" key="17">
    <source>
        <dbReference type="PROSITE-ProRule" id="PRU00043"/>
    </source>
</evidence>
<dbReference type="Pfam" id="PF00028">
    <property type="entry name" value="Cadherin"/>
    <property type="match status" value="5"/>
</dbReference>
<dbReference type="PANTHER" id="PTHR24027">
    <property type="entry name" value="CADHERIN-23"/>
    <property type="match status" value="1"/>
</dbReference>
<comment type="subcellular location">
    <subcellularLocation>
        <location evidence="2">Cell junction</location>
        <location evidence="2">Adherens junction</location>
    </subcellularLocation>
    <subcellularLocation>
        <location evidence="1 18">Cell membrane</location>
        <topology evidence="1 18">Single-pass type I membrane protein</topology>
    </subcellularLocation>
</comment>
<accession>A0A6P6KGI4</accession>
<keyword evidence="6 18" id="KW-0812">Transmembrane</keyword>
<dbReference type="GO" id="GO:0007043">
    <property type="term" value="P:cell-cell junction assembly"/>
    <property type="evidence" value="ECO:0007669"/>
    <property type="project" value="TreeGrafter"/>
</dbReference>
<evidence type="ECO:0000256" key="10">
    <source>
        <dbReference type="ARBA" id="ARBA00022837"/>
    </source>
</evidence>
<dbReference type="GO" id="GO:0005509">
    <property type="term" value="F:calcium ion binding"/>
    <property type="evidence" value="ECO:0007669"/>
    <property type="project" value="UniProtKB-UniRule"/>
</dbReference>
<dbReference type="GO" id="GO:0016477">
    <property type="term" value="P:cell migration"/>
    <property type="evidence" value="ECO:0007669"/>
    <property type="project" value="TreeGrafter"/>
</dbReference>
<dbReference type="OrthoDB" id="6252479at2759"/>
<evidence type="ECO:0000259" key="21">
    <source>
        <dbReference type="PROSITE" id="PS50268"/>
    </source>
</evidence>
<evidence type="ECO:0000256" key="16">
    <source>
        <dbReference type="ARBA" id="ARBA00030559"/>
    </source>
</evidence>
<comment type="function">
    <text evidence="19">Cadherins are calcium-dependent cell adhesion proteins.</text>
</comment>
<evidence type="ECO:0000256" key="6">
    <source>
        <dbReference type="ARBA" id="ARBA00022692"/>
    </source>
</evidence>
<dbReference type="FunFam" id="4.10.900.10:FF:000001">
    <property type="entry name" value="Cadherin 2"/>
    <property type="match status" value="1"/>
</dbReference>
<keyword evidence="15" id="KW-0325">Glycoprotein</keyword>
<dbReference type="InterPro" id="IPR020894">
    <property type="entry name" value="Cadherin_CS"/>
</dbReference>
<name>A0A6P6KGI4_CARAU</name>